<dbReference type="AlphaFoldDB" id="A0A1H5VR13"/>
<accession>A0A1H5VR13</accession>
<dbReference type="GO" id="GO:0005576">
    <property type="term" value="C:extracellular region"/>
    <property type="evidence" value="ECO:0007669"/>
    <property type="project" value="InterPro"/>
</dbReference>
<keyword evidence="2" id="KW-0378">Hydrolase</keyword>
<keyword evidence="5" id="KW-1185">Reference proteome</keyword>
<dbReference type="InterPro" id="IPR029058">
    <property type="entry name" value="AB_hydrolase_fold"/>
</dbReference>
<dbReference type="PANTHER" id="PTHR43037:SF1">
    <property type="entry name" value="BLL1128 PROTEIN"/>
    <property type="match status" value="1"/>
</dbReference>
<keyword evidence="1" id="KW-0732">Signal</keyword>
<dbReference type="PANTHER" id="PTHR43037">
    <property type="entry name" value="UNNAMED PRODUCT-RELATED"/>
    <property type="match status" value="1"/>
</dbReference>
<proteinExistence type="predicted"/>
<dbReference type="Pfam" id="PF10503">
    <property type="entry name" value="Esterase_PHB"/>
    <property type="match status" value="1"/>
</dbReference>
<dbReference type="Gene3D" id="3.40.50.1820">
    <property type="entry name" value="alpha/beta hydrolase"/>
    <property type="match status" value="1"/>
</dbReference>
<evidence type="ECO:0000256" key="1">
    <source>
        <dbReference type="ARBA" id="ARBA00022729"/>
    </source>
</evidence>
<dbReference type="SUPFAM" id="SSF53474">
    <property type="entry name" value="alpha/beta-Hydrolases"/>
    <property type="match status" value="1"/>
</dbReference>
<dbReference type="GO" id="GO:0016787">
    <property type="term" value="F:hydrolase activity"/>
    <property type="evidence" value="ECO:0007669"/>
    <property type="project" value="UniProtKB-KW"/>
</dbReference>
<evidence type="ECO:0000313" key="4">
    <source>
        <dbReference type="EMBL" id="SEF89583.1"/>
    </source>
</evidence>
<feature type="region of interest" description="Disordered" evidence="3">
    <location>
        <begin position="19"/>
        <end position="43"/>
    </location>
</feature>
<dbReference type="InterPro" id="IPR050955">
    <property type="entry name" value="Plant_Biomass_Hydrol_Est"/>
</dbReference>
<dbReference type="InterPro" id="IPR010126">
    <property type="entry name" value="Esterase_phb"/>
</dbReference>
<dbReference type="OrthoDB" id="9767239at2"/>
<dbReference type="RefSeq" id="WP_103936672.1">
    <property type="nucleotide sequence ID" value="NZ_FNVO01000002.1"/>
</dbReference>
<evidence type="ECO:0000313" key="5">
    <source>
        <dbReference type="Proteomes" id="UP000236723"/>
    </source>
</evidence>
<dbReference type="Proteomes" id="UP000236723">
    <property type="component" value="Unassembled WGS sequence"/>
</dbReference>
<gene>
    <name evidence="4" type="ORF">SAMN04489712_102419</name>
</gene>
<reference evidence="5" key="1">
    <citation type="submission" date="2016-10" db="EMBL/GenBank/DDBJ databases">
        <authorList>
            <person name="Varghese N."/>
            <person name="Submissions S."/>
        </authorList>
    </citation>
    <scope>NUCLEOTIDE SEQUENCE [LARGE SCALE GENOMIC DNA]</scope>
    <source>
        <strain evidence="5">DSM 43163</strain>
    </source>
</reference>
<evidence type="ECO:0000256" key="2">
    <source>
        <dbReference type="ARBA" id="ARBA00022801"/>
    </source>
</evidence>
<name>A0A1H5VR13_9ACTN</name>
<evidence type="ECO:0000256" key="3">
    <source>
        <dbReference type="SAM" id="MobiDB-lite"/>
    </source>
</evidence>
<dbReference type="EMBL" id="FNVO01000002">
    <property type="protein sequence ID" value="SEF89583.1"/>
    <property type="molecule type" value="Genomic_DNA"/>
</dbReference>
<protein>
    <submittedName>
        <fullName evidence="4">Polyhydroxybutyrate depolymerase</fullName>
    </submittedName>
</protein>
<sequence length="311" mass="33303">MRRAWVLIMAAVLPLTACEPETGTQRREGGGTKPPAKVDGIPTRAGTHRLKLDVGGPAPREYRLRVPPRLAEGRWRDGEPAKALPLVLAMHGGAANAAQMERLSGFDRVADREGLLVAYPEGFLLSWNAGFCCGPAKLADTDDVGFLTKLVRKLTRAGLADPDRVYATGFSNGAGMAYRLACEAPGTFAAVGAVSAAMAMRRCDPRPTSVLVMHGTADRNVPYDGGGRRDFNDARPFPPVSHAVDYWRKVNGLPPPRRTLTVGDGPDCRTTGRGGAGTEVALCRIEGGAHRWPDGAENTLWAFFAAHPRRG</sequence>
<organism evidence="4 5">
    <name type="scientific">Thermomonospora echinospora</name>
    <dbReference type="NCBI Taxonomy" id="1992"/>
    <lineage>
        <taxon>Bacteria</taxon>
        <taxon>Bacillati</taxon>
        <taxon>Actinomycetota</taxon>
        <taxon>Actinomycetes</taxon>
        <taxon>Streptosporangiales</taxon>
        <taxon>Thermomonosporaceae</taxon>
        <taxon>Thermomonospora</taxon>
    </lineage>
</organism>